<dbReference type="Proteomes" id="UP000779574">
    <property type="component" value="Unassembled WGS sequence"/>
</dbReference>
<dbReference type="EMBL" id="JAHFXF010000353">
    <property type="protein sequence ID" value="KAG9689461.1"/>
    <property type="molecule type" value="Genomic_DNA"/>
</dbReference>
<comment type="caution">
    <text evidence="3">The sequence shown here is derived from an EMBL/GenBank/DDBJ whole genome shotgun (WGS) entry which is preliminary data.</text>
</comment>
<keyword evidence="1" id="KW-0175">Coiled coil</keyword>
<feature type="compositionally biased region" description="Basic residues" evidence="2">
    <location>
        <begin position="72"/>
        <end position="90"/>
    </location>
</feature>
<sequence length="447" mass="50909">MSDRADFLAGIAASGCDSQFGIYGDFGTFSGPYPDPSPPGGVFGISDYDMSDNSYPSGSEDHSQDAAPTLKTPRKRKLGKKTSRRAKKKAERPQADLELSGQGSRQRLQKALNRVETESPSHSKEAHAELRDSTEEKLKHLKWAASTFTSAALSYYIHVFQIDERMQKQLEQPNQKVESLEEELSEAAKIESIKTPSQRDRFLVLIKLADEKKHEDKEAREGFNKWSLSQLDETWGNRFSKVIQAQPYKDQKKKQRDLVSRPLSAAPFNTAERRLVEGLLAILMRVSESVARRPWPQMPMSWKQAVTTEDELAVQAFQKSWKEMKQEENLLDGFRKRIEKGWPHDFKGNVDRLSVENLINQVRRIDEKIMGIPLLPSTDCIKNIIKIVDQTYAMESSSSDDTHCTMPAKLLEEFDDNLHMLDVYDEWRATNPPDSERLSDFASKHSG</sequence>
<protein>
    <submittedName>
        <fullName evidence="3">Uncharacterized protein</fullName>
    </submittedName>
</protein>
<feature type="non-terminal residue" evidence="3">
    <location>
        <position position="1"/>
    </location>
</feature>
<reference evidence="3" key="2">
    <citation type="submission" date="2021-08" db="EMBL/GenBank/DDBJ databases">
        <authorList>
            <person name="Gostincar C."/>
            <person name="Sun X."/>
            <person name="Song Z."/>
            <person name="Gunde-Cimerman N."/>
        </authorList>
    </citation>
    <scope>NUCLEOTIDE SEQUENCE</scope>
    <source>
        <strain evidence="3">EXF-9911</strain>
    </source>
</reference>
<organism evidence="3 4">
    <name type="scientific">Aureobasidium melanogenum</name>
    <name type="common">Aureobasidium pullulans var. melanogenum</name>
    <dbReference type="NCBI Taxonomy" id="46634"/>
    <lineage>
        <taxon>Eukaryota</taxon>
        <taxon>Fungi</taxon>
        <taxon>Dikarya</taxon>
        <taxon>Ascomycota</taxon>
        <taxon>Pezizomycotina</taxon>
        <taxon>Dothideomycetes</taxon>
        <taxon>Dothideomycetidae</taxon>
        <taxon>Dothideales</taxon>
        <taxon>Saccotheciaceae</taxon>
        <taxon>Aureobasidium</taxon>
    </lineage>
</organism>
<dbReference type="AlphaFoldDB" id="A0A9P8EGJ1"/>
<name>A0A9P8EGJ1_AURME</name>
<accession>A0A9P8EGJ1</accession>
<evidence type="ECO:0000313" key="4">
    <source>
        <dbReference type="Proteomes" id="UP000779574"/>
    </source>
</evidence>
<proteinExistence type="predicted"/>
<dbReference type="OrthoDB" id="3882806at2759"/>
<feature type="coiled-coil region" evidence="1">
    <location>
        <begin position="163"/>
        <end position="190"/>
    </location>
</feature>
<evidence type="ECO:0000256" key="2">
    <source>
        <dbReference type="SAM" id="MobiDB-lite"/>
    </source>
</evidence>
<reference evidence="3" key="1">
    <citation type="journal article" date="2021" name="J Fungi (Basel)">
        <title>Virulence traits and population genomics of the black yeast Aureobasidium melanogenum.</title>
        <authorList>
            <person name="Cernosa A."/>
            <person name="Sun X."/>
            <person name="Gostincar C."/>
            <person name="Fang C."/>
            <person name="Gunde-Cimerman N."/>
            <person name="Song Z."/>
        </authorList>
    </citation>
    <scope>NUCLEOTIDE SEQUENCE</scope>
    <source>
        <strain evidence="3">EXF-9911</strain>
    </source>
</reference>
<feature type="region of interest" description="Disordered" evidence="2">
    <location>
        <begin position="27"/>
        <end position="130"/>
    </location>
</feature>
<evidence type="ECO:0000313" key="3">
    <source>
        <dbReference type="EMBL" id="KAG9689461.1"/>
    </source>
</evidence>
<feature type="compositionally biased region" description="Basic and acidic residues" evidence="2">
    <location>
        <begin position="113"/>
        <end position="130"/>
    </location>
</feature>
<gene>
    <name evidence="3" type="ORF">KCU76_g8875</name>
</gene>
<evidence type="ECO:0000256" key="1">
    <source>
        <dbReference type="SAM" id="Coils"/>
    </source>
</evidence>